<reference evidence="1 2" key="2">
    <citation type="journal article" date="2010" name="Stand. Genomic Sci.">
        <title>Complete genome sequence of Alicyclobacillus acidocaldarius type strain (104-IA).</title>
        <authorList>
            <person name="Mavromatis K."/>
            <person name="Sikorski J."/>
            <person name="Lapidus A."/>
            <person name="Glavina Del Rio T."/>
            <person name="Copeland A."/>
            <person name="Tice H."/>
            <person name="Cheng J.F."/>
            <person name="Lucas S."/>
            <person name="Chen F."/>
            <person name="Nolan M."/>
            <person name="Bruce D."/>
            <person name="Goodwin L."/>
            <person name="Pitluck S."/>
            <person name="Ivanova N."/>
            <person name="Ovchinnikova G."/>
            <person name="Pati A."/>
            <person name="Chen A."/>
            <person name="Palaniappan K."/>
            <person name="Land M."/>
            <person name="Hauser L."/>
            <person name="Chang Y.J."/>
            <person name="Jeffries C.D."/>
            <person name="Chain P."/>
            <person name="Meincke L."/>
            <person name="Sims D."/>
            <person name="Chertkov O."/>
            <person name="Han C."/>
            <person name="Brettin T."/>
            <person name="Detter J.C."/>
            <person name="Wahrenburg C."/>
            <person name="Rohde M."/>
            <person name="Pukall R."/>
            <person name="Goker M."/>
            <person name="Bristow J."/>
            <person name="Eisen J.A."/>
            <person name="Markowitz V."/>
            <person name="Hugenholtz P."/>
            <person name="Klenk H.P."/>
            <person name="Kyrpides N.C."/>
        </authorList>
    </citation>
    <scope>NUCLEOTIDE SEQUENCE [LARGE SCALE GENOMIC DNA]</scope>
    <source>
        <strain evidence="2">ATCC 27009 / DSM 446 / BCRC 14685 / JCM 5260 / KCTC 1825 / NBRC 15652 / NCIMB 11725 / NRRL B-14509 / 104-IA</strain>
    </source>
</reference>
<proteinExistence type="predicted"/>
<protein>
    <submittedName>
        <fullName evidence="1">Uncharacterized protein</fullName>
    </submittedName>
</protein>
<organism evidence="1 2">
    <name type="scientific">Alicyclobacillus acidocaldarius subsp. acidocaldarius (strain ATCC 27009 / DSM 446 / BCRC 14685 / JCM 5260 / KCTC 1825 / NBRC 15652 / NCIMB 11725 / NRRL B-14509 / 104-IA)</name>
    <name type="common">Bacillus acidocaldarius</name>
    <dbReference type="NCBI Taxonomy" id="521098"/>
    <lineage>
        <taxon>Bacteria</taxon>
        <taxon>Bacillati</taxon>
        <taxon>Bacillota</taxon>
        <taxon>Bacilli</taxon>
        <taxon>Bacillales</taxon>
        <taxon>Alicyclobacillaceae</taxon>
        <taxon>Alicyclobacillus</taxon>
    </lineage>
</organism>
<name>C8WVR3_ALIAD</name>
<evidence type="ECO:0000313" key="2">
    <source>
        <dbReference type="Proteomes" id="UP000001917"/>
    </source>
</evidence>
<dbReference type="KEGG" id="aac:Aaci_1152"/>
<dbReference type="HOGENOM" id="CLU_1575192_0_0_9"/>
<reference evidence="2" key="1">
    <citation type="submission" date="2009-09" db="EMBL/GenBank/DDBJ databases">
        <title>The complete chromosome of Alicyclobacillus acidocaldarius subsp. acidocaldarius DSM 446.</title>
        <authorList>
            <consortium name="US DOE Joint Genome Institute (JGI-PGF)"/>
            <person name="Lucas S."/>
            <person name="Copeland A."/>
            <person name="Lapidus A."/>
            <person name="Glavina del Rio T."/>
            <person name="Dalin E."/>
            <person name="Tice H."/>
            <person name="Bruce D."/>
            <person name="Goodwin L."/>
            <person name="Pitluck S."/>
            <person name="Kyrpides N."/>
            <person name="Mavromatis K."/>
            <person name="Ivanova N."/>
            <person name="Ovchinnikova G."/>
            <person name="Chertkov O."/>
            <person name="Sims D."/>
            <person name="Brettin T."/>
            <person name="Detter J.C."/>
            <person name="Han C."/>
            <person name="Larimer F."/>
            <person name="Land M."/>
            <person name="Hauser L."/>
            <person name="Markowitz V."/>
            <person name="Cheng J.-F."/>
            <person name="Hugenholtz P."/>
            <person name="Woyke T."/>
            <person name="Wu D."/>
            <person name="Pukall R."/>
            <person name="Klenk H.-P."/>
            <person name="Eisen J.A."/>
        </authorList>
    </citation>
    <scope>NUCLEOTIDE SEQUENCE [LARGE SCALE GENOMIC DNA]</scope>
    <source>
        <strain evidence="2">ATCC 27009 / DSM 446 / BCRC 14685 / JCM 5260 / KCTC 1825 / NBRC 15652 / NCIMB 11725 / NRRL B-14509 / 104-IA</strain>
    </source>
</reference>
<dbReference type="EMBL" id="CP001727">
    <property type="protein sequence ID" value="ACV58185.1"/>
    <property type="molecule type" value="Genomic_DNA"/>
</dbReference>
<sequence length="169" mass="19141">MVNSRGTFTVAFGDAQSGKSHWAQTHLDEIGEQWFGTNNIVYWDMYAKDAAELASILESDSCAAIVVDHVHDTETRDALVSGIQTAKDNGKHILLLAQADPCEMLTWMPLAEWWMFFRIKDAPRLFSDPTIRAICPLHEYTTNKLPHLGTGEFERVGNEKALQQRHRLL</sequence>
<gene>
    <name evidence="1" type="ordered locus">Aaci_1152</name>
</gene>
<accession>C8WVR3</accession>
<dbReference type="AlphaFoldDB" id="C8WVR3"/>
<evidence type="ECO:0000313" key="1">
    <source>
        <dbReference type="EMBL" id="ACV58185.1"/>
    </source>
</evidence>
<dbReference type="Proteomes" id="UP000001917">
    <property type="component" value="Chromosome"/>
</dbReference>
<keyword evidence="2" id="KW-1185">Reference proteome</keyword>